<comment type="caution">
    <text evidence="2">The sequence shown here is derived from an EMBL/GenBank/DDBJ whole genome shotgun (WGS) entry which is preliminary data.</text>
</comment>
<accession>Q4C7H0</accession>
<gene>
    <name evidence="2" type="ORF">CwatDRAFT_5664</name>
</gene>
<keyword evidence="1" id="KW-1133">Transmembrane helix</keyword>
<reference evidence="2" key="1">
    <citation type="submission" date="2004-02" db="EMBL/GenBank/DDBJ databases">
        <authorList>
            <consortium name="DOE Joint Genome Institute"/>
        </authorList>
    </citation>
    <scope>NUCLEOTIDE SEQUENCE [LARGE SCALE GENOMIC DNA]</scope>
    <source>
        <strain evidence="2">WH 8501</strain>
    </source>
</reference>
<evidence type="ECO:0000313" key="3">
    <source>
        <dbReference type="Proteomes" id="UP000003922"/>
    </source>
</evidence>
<protein>
    <submittedName>
        <fullName evidence="2">Uncharacterized protein</fullName>
    </submittedName>
</protein>
<name>Q4C7H0_CROWT</name>
<organism evidence="2 3">
    <name type="scientific">Crocosphaera watsonii WH 8501</name>
    <dbReference type="NCBI Taxonomy" id="165597"/>
    <lineage>
        <taxon>Bacteria</taxon>
        <taxon>Bacillati</taxon>
        <taxon>Cyanobacteriota</taxon>
        <taxon>Cyanophyceae</taxon>
        <taxon>Oscillatoriophycideae</taxon>
        <taxon>Chroococcales</taxon>
        <taxon>Aphanothecaceae</taxon>
        <taxon>Crocosphaera</taxon>
    </lineage>
</organism>
<dbReference type="KEGG" id="cwa:CwatDRAFT_5664"/>
<feature type="transmembrane region" description="Helical" evidence="1">
    <location>
        <begin position="7"/>
        <end position="27"/>
    </location>
</feature>
<feature type="transmembrane region" description="Helical" evidence="1">
    <location>
        <begin position="33"/>
        <end position="52"/>
    </location>
</feature>
<reference evidence="2" key="2">
    <citation type="submission" date="2005-06" db="EMBL/GenBank/DDBJ databases">
        <title>Sequencing of the draft genome and assembly of Crocosphaera watsonii WH 8501.</title>
        <authorList>
            <consortium name="US DOE Joint Genome Institute (JGI-PGF)"/>
            <person name="Copeland A."/>
            <person name="Lucas S."/>
            <person name="Lapidus A."/>
            <person name="Barry K."/>
            <person name="Detter C."/>
            <person name="Glavina T."/>
            <person name="Hammon N."/>
            <person name="Israni S."/>
            <person name="Pitluck S."/>
            <person name="Richardson P."/>
        </authorList>
    </citation>
    <scope>NUCLEOTIDE SEQUENCE [LARGE SCALE GENOMIC DNA]</scope>
    <source>
        <strain evidence="2">WH 8501</strain>
    </source>
</reference>
<keyword evidence="3" id="KW-1185">Reference proteome</keyword>
<keyword evidence="1" id="KW-0812">Transmembrane</keyword>
<evidence type="ECO:0000256" key="1">
    <source>
        <dbReference type="SAM" id="Phobius"/>
    </source>
</evidence>
<dbReference type="RefSeq" id="WP_007304292.1">
    <property type="nucleotide sequence ID" value="NZ_AADV02000002.1"/>
</dbReference>
<dbReference type="EMBL" id="AADV02000002">
    <property type="protein sequence ID" value="EAM52651.1"/>
    <property type="molecule type" value="Genomic_DNA"/>
</dbReference>
<dbReference type="Proteomes" id="UP000003922">
    <property type="component" value="Unassembled WGS sequence"/>
</dbReference>
<dbReference type="AlphaFoldDB" id="Q4C7H0"/>
<proteinExistence type="predicted"/>
<keyword evidence="1" id="KW-0472">Membrane</keyword>
<evidence type="ECO:0000313" key="2">
    <source>
        <dbReference type="EMBL" id="EAM52651.1"/>
    </source>
</evidence>
<reference evidence="2" key="3">
    <citation type="submission" date="2016-12" db="EMBL/GenBank/DDBJ databases">
        <title>Annotation of the draft genome assembly of Crocosphaera watsonii WH 8501.</title>
        <authorList>
            <consortium name="US DOE Joint Genome Institute (JGI-ORNL)"/>
            <person name="Larimer F."/>
            <person name="Land M."/>
        </authorList>
    </citation>
    <scope>NUCLEOTIDE SEQUENCE</scope>
    <source>
        <strain evidence="2">WH 8501</strain>
    </source>
</reference>
<sequence>MLNELKTYSGILGFITVLLSYGANAFYGDVKAVFVVLGLGILLILYWLLWVTKQLNRNHKLMIQTYQGSIQKLEPSSSENHPKAWEKLINWKESPLDSKPKAAIVGHISG</sequence>